<feature type="transmembrane region" description="Helical" evidence="8">
    <location>
        <begin position="70"/>
        <end position="87"/>
    </location>
</feature>
<feature type="transmembrane region" description="Helical" evidence="8">
    <location>
        <begin position="125"/>
        <end position="143"/>
    </location>
</feature>
<proteinExistence type="predicted"/>
<evidence type="ECO:0000313" key="10">
    <source>
        <dbReference type="Proteomes" id="UP000070366"/>
    </source>
</evidence>
<dbReference type="STRING" id="626937.HMPREF3293_01032"/>
<dbReference type="PATRIC" id="fig|626937.4.peg.1020"/>
<evidence type="ECO:0000256" key="4">
    <source>
        <dbReference type="ARBA" id="ARBA00022519"/>
    </source>
</evidence>
<keyword evidence="5 8" id="KW-0812">Transmembrane</keyword>
<gene>
    <name evidence="9" type="ORF">HMPREF3293_01032</name>
</gene>
<evidence type="ECO:0000256" key="2">
    <source>
        <dbReference type="ARBA" id="ARBA00022448"/>
    </source>
</evidence>
<sequence length="319" mass="33104">MKNPNGSSIKKILIENNTYLIFAGLFVVCCFMSPSFFTPMNLTNIMLQQIAPILVAIGMLFVILTGGIDLSVGSIMALGASLCAILITEAGMAWWGLAIIVSVAVCALLGIATGILVAYLKFQGFVASLAMMTIARGIAFMLTNGSPIKMEDGTLNTLVKSESGYPILIIGLVIILAFIFIQHFTSYGRIVIATGSNITAVELAGIRVKKYVSSVYIVSAVLSAFAGILVAARSSTGTATIGDGQELDAIAACVIGGASLAGGSGDVLKAVFGALVLALITNIMNLCAVPAYPQDVIKGLIIVGAVLLQVTTNKKDETV</sequence>
<dbReference type="EMBL" id="LSZW01000047">
    <property type="protein sequence ID" value="KXK66295.1"/>
    <property type="molecule type" value="Genomic_DNA"/>
</dbReference>
<protein>
    <submittedName>
        <fullName evidence="9">Putative ribose ABC transporter permease protein</fullName>
    </submittedName>
</protein>
<evidence type="ECO:0000256" key="3">
    <source>
        <dbReference type="ARBA" id="ARBA00022475"/>
    </source>
</evidence>
<evidence type="ECO:0000256" key="6">
    <source>
        <dbReference type="ARBA" id="ARBA00022989"/>
    </source>
</evidence>
<dbReference type="Pfam" id="PF02653">
    <property type="entry name" value="BPD_transp_2"/>
    <property type="match status" value="1"/>
</dbReference>
<keyword evidence="3" id="KW-1003">Cell membrane</keyword>
<feature type="transmembrane region" description="Helical" evidence="8">
    <location>
        <begin position="211"/>
        <end position="232"/>
    </location>
</feature>
<dbReference type="KEGG" id="cmiu:B1H56_02075"/>
<name>A0A136Q6I3_9FIRM</name>
<comment type="caution">
    <text evidence="9">The sequence shown here is derived from an EMBL/GenBank/DDBJ whole genome shotgun (WGS) entry which is preliminary data.</text>
</comment>
<organism evidence="9 10">
    <name type="scientific">Christensenella minuta</name>
    <dbReference type="NCBI Taxonomy" id="626937"/>
    <lineage>
        <taxon>Bacteria</taxon>
        <taxon>Bacillati</taxon>
        <taxon>Bacillota</taxon>
        <taxon>Clostridia</taxon>
        <taxon>Christensenellales</taxon>
        <taxon>Christensenellaceae</taxon>
        <taxon>Christensenella</taxon>
    </lineage>
</organism>
<keyword evidence="6 8" id="KW-1133">Transmembrane helix</keyword>
<dbReference type="Proteomes" id="UP000070366">
    <property type="component" value="Unassembled WGS sequence"/>
</dbReference>
<reference evidence="9 10" key="1">
    <citation type="submission" date="2016-02" db="EMBL/GenBank/DDBJ databases">
        <authorList>
            <person name="Wen L."/>
            <person name="He K."/>
            <person name="Yang H."/>
        </authorList>
    </citation>
    <scope>NUCLEOTIDE SEQUENCE [LARGE SCALE GENOMIC DNA]</scope>
    <source>
        <strain evidence="9 10">DSM 22607</strain>
    </source>
</reference>
<dbReference type="GO" id="GO:0022857">
    <property type="term" value="F:transmembrane transporter activity"/>
    <property type="evidence" value="ECO:0007669"/>
    <property type="project" value="InterPro"/>
</dbReference>
<evidence type="ECO:0000313" key="9">
    <source>
        <dbReference type="EMBL" id="KXK66295.1"/>
    </source>
</evidence>
<dbReference type="PANTHER" id="PTHR32196">
    <property type="entry name" value="ABC TRANSPORTER PERMEASE PROTEIN YPHD-RELATED-RELATED"/>
    <property type="match status" value="1"/>
</dbReference>
<keyword evidence="7 8" id="KW-0472">Membrane</keyword>
<dbReference type="RefSeq" id="WP_066520581.1">
    <property type="nucleotide sequence ID" value="NZ_CABMOF010000003.1"/>
</dbReference>
<dbReference type="InterPro" id="IPR001851">
    <property type="entry name" value="ABC_transp_permease"/>
</dbReference>
<evidence type="ECO:0000256" key="8">
    <source>
        <dbReference type="SAM" id="Phobius"/>
    </source>
</evidence>
<evidence type="ECO:0000256" key="5">
    <source>
        <dbReference type="ARBA" id="ARBA00022692"/>
    </source>
</evidence>
<dbReference type="GO" id="GO:0005886">
    <property type="term" value="C:plasma membrane"/>
    <property type="evidence" value="ECO:0007669"/>
    <property type="project" value="UniProtKB-SubCell"/>
</dbReference>
<evidence type="ECO:0000256" key="7">
    <source>
        <dbReference type="ARBA" id="ARBA00023136"/>
    </source>
</evidence>
<keyword evidence="10" id="KW-1185">Reference proteome</keyword>
<feature type="transmembrane region" description="Helical" evidence="8">
    <location>
        <begin position="163"/>
        <end position="181"/>
    </location>
</feature>
<feature type="transmembrane region" description="Helical" evidence="8">
    <location>
        <begin position="45"/>
        <end position="63"/>
    </location>
</feature>
<feature type="transmembrane region" description="Helical" evidence="8">
    <location>
        <begin position="270"/>
        <end position="292"/>
    </location>
</feature>
<feature type="transmembrane region" description="Helical" evidence="8">
    <location>
        <begin position="93"/>
        <end position="118"/>
    </location>
</feature>
<keyword evidence="2" id="KW-0813">Transport</keyword>
<dbReference type="CDD" id="cd06579">
    <property type="entry name" value="TM_PBP1_transp_AraH_like"/>
    <property type="match status" value="1"/>
</dbReference>
<feature type="transmembrane region" description="Helical" evidence="8">
    <location>
        <begin position="20"/>
        <end position="39"/>
    </location>
</feature>
<dbReference type="OrthoDB" id="9784538at2"/>
<accession>A0A136Q6I3</accession>
<evidence type="ECO:0000256" key="1">
    <source>
        <dbReference type="ARBA" id="ARBA00004651"/>
    </source>
</evidence>
<dbReference type="PANTHER" id="PTHR32196:SF21">
    <property type="entry name" value="ABC TRANSPORTER PERMEASE PROTEIN YPHD-RELATED"/>
    <property type="match status" value="1"/>
</dbReference>
<dbReference type="AlphaFoldDB" id="A0A136Q6I3"/>
<keyword evidence="4" id="KW-0997">Cell inner membrane</keyword>
<comment type="subcellular location">
    <subcellularLocation>
        <location evidence="1">Cell membrane</location>
        <topology evidence="1">Multi-pass membrane protein</topology>
    </subcellularLocation>
</comment>